<evidence type="ECO:0000256" key="2">
    <source>
        <dbReference type="ARBA" id="ARBA00022692"/>
    </source>
</evidence>
<evidence type="ECO:0000313" key="7">
    <source>
        <dbReference type="Proteomes" id="UP000238196"/>
    </source>
</evidence>
<sequence length="238" mass="25107">MDRLTDLWLYLAASPLLWLTLTLIVFMFALWLNRLAKGSPLLHPVLVSMAIIISILTLTGISYNQYFEGAQFVHFLLGPATVALAVPLYDHLAKVREIMALLLVTCVSGALVAAMSAAGVALLMGSMPETVMSIMPKSVTSPIAMGISEKIGGYPSLTAGLVLITGAIGCFVAPLVFRLMKIEDHRIRGFVLGVSAHGFGTALAFEISALAGAFAGLAIGMTGVASALVLPFVATLFR</sequence>
<name>A0A2S5KHH7_9PROT</name>
<feature type="transmembrane region" description="Helical" evidence="5">
    <location>
        <begin position="69"/>
        <end position="89"/>
    </location>
</feature>
<evidence type="ECO:0000256" key="3">
    <source>
        <dbReference type="ARBA" id="ARBA00022989"/>
    </source>
</evidence>
<organism evidence="6 7">
    <name type="scientific">Proteobacteria bacterium 228</name>
    <dbReference type="NCBI Taxonomy" id="2083153"/>
    <lineage>
        <taxon>Bacteria</taxon>
        <taxon>Pseudomonadati</taxon>
        <taxon>Pseudomonadota</taxon>
    </lineage>
</organism>
<dbReference type="AlphaFoldDB" id="A0A2S5KHH7"/>
<keyword evidence="2 5" id="KW-0812">Transmembrane</keyword>
<dbReference type="Proteomes" id="UP000238196">
    <property type="component" value="Unassembled WGS sequence"/>
</dbReference>
<evidence type="ECO:0000256" key="5">
    <source>
        <dbReference type="SAM" id="Phobius"/>
    </source>
</evidence>
<dbReference type="GO" id="GO:0016020">
    <property type="term" value="C:membrane"/>
    <property type="evidence" value="ECO:0007669"/>
    <property type="project" value="UniProtKB-SubCell"/>
</dbReference>
<reference evidence="6 7" key="1">
    <citation type="submission" date="2018-02" db="EMBL/GenBank/DDBJ databases">
        <title>novel marine gammaproteobacteria from coastal saline agro ecosystem.</title>
        <authorList>
            <person name="Krishnan R."/>
            <person name="Ramesh Kumar N."/>
        </authorList>
    </citation>
    <scope>NUCLEOTIDE SEQUENCE [LARGE SCALE GENOMIC DNA]</scope>
    <source>
        <strain evidence="6 7">228</strain>
    </source>
</reference>
<keyword evidence="3 5" id="KW-1133">Transmembrane helix</keyword>
<accession>A0A2S5KHH7</accession>
<evidence type="ECO:0008006" key="8">
    <source>
        <dbReference type="Google" id="ProtNLM"/>
    </source>
</evidence>
<dbReference type="InterPro" id="IPR007300">
    <property type="entry name" value="CidB/LrgB"/>
</dbReference>
<gene>
    <name evidence="6" type="ORF">C4K68_26625</name>
</gene>
<keyword evidence="4 5" id="KW-0472">Membrane</keyword>
<dbReference type="PANTHER" id="PTHR30249:SF0">
    <property type="entry name" value="PLASTIDAL GLYCOLATE_GLYCERATE TRANSLOCATOR 1, CHLOROPLASTIC"/>
    <property type="match status" value="1"/>
</dbReference>
<feature type="transmembrane region" description="Helical" evidence="5">
    <location>
        <begin position="101"/>
        <end position="125"/>
    </location>
</feature>
<proteinExistence type="predicted"/>
<comment type="subcellular location">
    <subcellularLocation>
        <location evidence="1">Membrane</location>
        <topology evidence="1">Multi-pass membrane protein</topology>
    </subcellularLocation>
</comment>
<feature type="transmembrane region" description="Helical" evidence="5">
    <location>
        <begin position="189"/>
        <end position="207"/>
    </location>
</feature>
<dbReference type="EMBL" id="PRLP01000154">
    <property type="protein sequence ID" value="PPC74238.1"/>
    <property type="molecule type" value="Genomic_DNA"/>
</dbReference>
<feature type="transmembrane region" description="Helical" evidence="5">
    <location>
        <begin position="44"/>
        <end position="63"/>
    </location>
</feature>
<feature type="transmembrane region" description="Helical" evidence="5">
    <location>
        <begin position="12"/>
        <end position="32"/>
    </location>
</feature>
<dbReference type="OrthoDB" id="5294109at2"/>
<evidence type="ECO:0000256" key="1">
    <source>
        <dbReference type="ARBA" id="ARBA00004141"/>
    </source>
</evidence>
<feature type="transmembrane region" description="Helical" evidence="5">
    <location>
        <begin position="157"/>
        <end position="177"/>
    </location>
</feature>
<feature type="transmembrane region" description="Helical" evidence="5">
    <location>
        <begin position="213"/>
        <end position="237"/>
    </location>
</feature>
<comment type="caution">
    <text evidence="6">The sequence shown here is derived from an EMBL/GenBank/DDBJ whole genome shotgun (WGS) entry which is preliminary data.</text>
</comment>
<dbReference type="Pfam" id="PF04172">
    <property type="entry name" value="LrgB"/>
    <property type="match status" value="1"/>
</dbReference>
<evidence type="ECO:0000313" key="6">
    <source>
        <dbReference type="EMBL" id="PPC74238.1"/>
    </source>
</evidence>
<protein>
    <recommendedName>
        <fullName evidence="8">LrgB family protein</fullName>
    </recommendedName>
</protein>
<dbReference type="PANTHER" id="PTHR30249">
    <property type="entry name" value="PUTATIVE SEROTONIN TRANSPORTER"/>
    <property type="match status" value="1"/>
</dbReference>
<evidence type="ECO:0000256" key="4">
    <source>
        <dbReference type="ARBA" id="ARBA00023136"/>
    </source>
</evidence>